<dbReference type="AlphaFoldDB" id="A0A4Y5YDD4"/>
<evidence type="ECO:0000313" key="2">
    <source>
        <dbReference type="Proteomes" id="UP000319809"/>
    </source>
</evidence>
<organism evidence="1 2">
    <name type="scientific">Shewanella polaris</name>
    <dbReference type="NCBI Taxonomy" id="2588449"/>
    <lineage>
        <taxon>Bacteria</taxon>
        <taxon>Pseudomonadati</taxon>
        <taxon>Pseudomonadota</taxon>
        <taxon>Gammaproteobacteria</taxon>
        <taxon>Alteromonadales</taxon>
        <taxon>Shewanellaceae</taxon>
        <taxon>Shewanella</taxon>
    </lineage>
</organism>
<dbReference type="RefSeq" id="WP_140233732.1">
    <property type="nucleotide sequence ID" value="NZ_CP041036.1"/>
</dbReference>
<gene>
    <name evidence="1" type="ORF">FH971_06140</name>
</gene>
<proteinExistence type="predicted"/>
<dbReference type="EMBL" id="CP041036">
    <property type="protein sequence ID" value="QDE30598.1"/>
    <property type="molecule type" value="Genomic_DNA"/>
</dbReference>
<name>A0A4Y5YDD4_9GAMM</name>
<dbReference type="KEGG" id="spol:FH971_06140"/>
<sequence>MIELVDYIRLLSRDGRLVTADQIIAVAGLELEIEDINAAYQTLIEDEQYADIVIIEAKDDFYFYSKKYIVKSYAVQWIGVHNGDLLDTIANEVRRYSELGEVIPASNFTHPPYNLKKAELGELLGKFQAAEGFDDIGMQTSNDGVEQFFSTKFITIKYASVLGNVDPFEYSA</sequence>
<keyword evidence="2" id="KW-1185">Reference proteome</keyword>
<dbReference type="Proteomes" id="UP000319809">
    <property type="component" value="Chromosome"/>
</dbReference>
<reference evidence="1 2" key="1">
    <citation type="submission" date="2019-06" db="EMBL/GenBank/DDBJ databases">
        <title>The genome of Shewanella sp. SM1901.</title>
        <authorList>
            <person name="Cha Q."/>
        </authorList>
    </citation>
    <scope>NUCLEOTIDE SEQUENCE [LARGE SCALE GENOMIC DNA]</scope>
    <source>
        <strain evidence="1 2">SM1901</strain>
    </source>
</reference>
<evidence type="ECO:0000313" key="1">
    <source>
        <dbReference type="EMBL" id="QDE30598.1"/>
    </source>
</evidence>
<protein>
    <submittedName>
        <fullName evidence="1">Uncharacterized protein</fullName>
    </submittedName>
</protein>
<accession>A0A4Y5YDD4</accession>